<sequence length="981" mass="103517">MTGTYSGRIDNLTLRQNTAPITTPSGTTILALNTGSVSQGATVANAASTAIGNGQTMSLLTQVNAVSANSGSGPATVIRTVTPSTTVPDNSLFRSNPSPAGHYLIETDPRFAGYRQWLTSDYLLQALALDPDTLQKRLGDGFYEQRLINEQVAQLTGRRYLANYQNDEAQYRALMDAGITVAQAWNLIPGIALTAEQMALLTTDIVWLVEKDVTLANSQTRKALVPQVYARLRDGDLAPSGVLLVGNDIQFSLASDLTNSGNIAGRQIVALTAENIRNLGGRISGQDALLAARSDLSSIGGVIEAQDRLLATAGRDLTLASRTVDLDYRQNGSANTVKRTVIDRVAGLYVTGSGGTLVASAGNDMSLLAARISNAAADGRTTLIAGNTLDLGSVRETSLANTTGKQTRRSEARSTEVGSTLQTGGDLRLEAENDLNARAANVTSSEGALAVRAGHDINIDAGEATHDMDYQRKSTKSGFLSSTTKVRRDTLSETTALASTFSGDSTALLAGNDLRIAGSNVVATRDTTLIAGHNLFLESASETYNETHFRSEKTSGLFTSGGAGFTLGSKQLSTDQKSWGNSVIASTIGSTEGNVLMQAGNAYRQVGSDVITPQGSIDISAKTLDIVEARETRSSIFESKAKQSGLSIAITSPIITAVQTAQQMSQAAGDTKDSRMQVLAAASSALSAKNALDAIKTGQGRTINGQANQIDTGKFDADGNAITRDATAAEQIGGVNLSISIGSSKSSSKTTQTSDSAAGSNLIAGQDIRLTARGAGPDSDLTVQGSRLAAVNNITLRADDEIRLLAAANTATQNSTSKSSSASVGFSVGTDGLLFNVGASGGRGKADGSDTTWSNSRVEAGPDPDAGRGRRYHAARSSGQRPAGHRQGRHFRPGQAADRKPARHQLLQQQTTKCRLQPLGRPGQGEWQRQCQPEQGEQRLRQRCRTIRSQSRRWRLPGPGQRRYRPQGRGNRQHAGRRRQQ</sequence>
<dbReference type="Pfam" id="PF13332">
    <property type="entry name" value="Fil_haemagg_2"/>
    <property type="match status" value="2"/>
</dbReference>
<organism evidence="2 3">
    <name type="scientific">Candidatus Propionivibrio dominans</name>
    <dbReference type="NCBI Taxonomy" id="2954373"/>
    <lineage>
        <taxon>Bacteria</taxon>
        <taxon>Pseudomonadati</taxon>
        <taxon>Pseudomonadota</taxon>
        <taxon>Betaproteobacteria</taxon>
        <taxon>Rhodocyclales</taxon>
        <taxon>Rhodocyclaceae</taxon>
        <taxon>Propionivibrio</taxon>
    </lineage>
</organism>
<reference evidence="2" key="1">
    <citation type="submission" date="2020-10" db="EMBL/GenBank/DDBJ databases">
        <title>Connecting structure to function with the recovery of over 1000 high-quality activated sludge metagenome-assembled genomes encoding full-length rRNA genes using long-read sequencing.</title>
        <authorList>
            <person name="Singleton C.M."/>
            <person name="Petriglieri F."/>
            <person name="Kristensen J.M."/>
            <person name="Kirkegaard R.H."/>
            <person name="Michaelsen T.Y."/>
            <person name="Andersen M.H."/>
            <person name="Karst S.M."/>
            <person name="Dueholm M.S."/>
            <person name="Nielsen P.H."/>
            <person name="Albertsen M."/>
        </authorList>
    </citation>
    <scope>NUCLEOTIDE SEQUENCE</scope>
    <source>
        <strain evidence="2">EsbW_18-Q3-R4-48_MAXAC.044</strain>
    </source>
</reference>
<feature type="region of interest" description="Disordered" evidence="1">
    <location>
        <begin position="399"/>
        <end position="422"/>
    </location>
</feature>
<feature type="compositionally biased region" description="Basic residues" evidence="1">
    <location>
        <begin position="962"/>
        <end position="981"/>
    </location>
</feature>
<feature type="region of interest" description="Disordered" evidence="1">
    <location>
        <begin position="839"/>
        <end position="981"/>
    </location>
</feature>
<dbReference type="GO" id="GO:0003824">
    <property type="term" value="F:catalytic activity"/>
    <property type="evidence" value="ECO:0007669"/>
    <property type="project" value="UniProtKB-ARBA"/>
</dbReference>
<evidence type="ECO:0000313" key="3">
    <source>
        <dbReference type="Proteomes" id="UP000886602"/>
    </source>
</evidence>
<dbReference type="AlphaFoldDB" id="A0A9D7FHC6"/>
<dbReference type="EMBL" id="JADJNC010000052">
    <property type="protein sequence ID" value="MBK7424806.1"/>
    <property type="molecule type" value="Genomic_DNA"/>
</dbReference>
<feature type="compositionally biased region" description="Basic residues" evidence="1">
    <location>
        <begin position="941"/>
        <end position="955"/>
    </location>
</feature>
<gene>
    <name evidence="2" type="ORF">IPJ48_17935</name>
</gene>
<feature type="compositionally biased region" description="Basic residues" evidence="1">
    <location>
        <begin position="883"/>
        <end position="892"/>
    </location>
</feature>
<evidence type="ECO:0000313" key="2">
    <source>
        <dbReference type="EMBL" id="MBK7424806.1"/>
    </source>
</evidence>
<proteinExistence type="predicted"/>
<dbReference type="InterPro" id="IPR025157">
    <property type="entry name" value="Hemagglutinin_rpt"/>
</dbReference>
<accession>A0A9D7FHC6</accession>
<dbReference type="Proteomes" id="UP000886602">
    <property type="component" value="Unassembled WGS sequence"/>
</dbReference>
<protein>
    <submittedName>
        <fullName evidence="2">Hemagglutinin repeat-containing protein</fullName>
    </submittedName>
</protein>
<evidence type="ECO:0000256" key="1">
    <source>
        <dbReference type="SAM" id="MobiDB-lite"/>
    </source>
</evidence>
<name>A0A9D7FHC6_9RHOO</name>
<comment type="caution">
    <text evidence="2">The sequence shown here is derived from an EMBL/GenBank/DDBJ whole genome shotgun (WGS) entry which is preliminary data.</text>
</comment>